<evidence type="ECO:0000313" key="1">
    <source>
        <dbReference type="EMBL" id="CEG03254.1"/>
    </source>
</evidence>
<gene>
    <name evidence="1" type="ORF">BN851_0017320</name>
</gene>
<accession>A0A096PE31</accession>
<dbReference type="AlphaFoldDB" id="A0A096PE31"/>
<dbReference type="EMBL" id="CBMG010000366">
    <property type="protein sequence ID" value="CEG03254.1"/>
    <property type="molecule type" value="Genomic_DNA"/>
</dbReference>
<organism evidence="1">
    <name type="scientific">Fusarium acuminatum CS5907</name>
    <dbReference type="NCBI Taxonomy" id="1318461"/>
    <lineage>
        <taxon>Eukaryota</taxon>
        <taxon>Fungi</taxon>
        <taxon>Dikarya</taxon>
        <taxon>Ascomycota</taxon>
        <taxon>Pezizomycotina</taxon>
        <taxon>Sordariomycetes</taxon>
        <taxon>Hypocreomycetidae</taxon>
        <taxon>Hypocreales</taxon>
        <taxon>Nectriaceae</taxon>
        <taxon>Fusarium</taxon>
        <taxon>Fusarium tricinctum species complex</taxon>
    </lineage>
</organism>
<sequence>MEFNDSTKAALNNQFPKTKLLLKKLIYLNDKHKDSQRGFVLGGVREYVQVGRGYGLVYVEKEVSGR</sequence>
<proteinExistence type="predicted"/>
<reference evidence="1" key="1">
    <citation type="submission" date="2013-05" db="EMBL/GenBank/DDBJ databases">
        <title>Draft genome sequences of six wheat associated Fusarium spp. isolates.</title>
        <authorList>
            <person name="Moolhuijzen P.M."/>
            <person name="Manners J.M."/>
            <person name="Wilcox S."/>
            <person name="Bellgard M.I."/>
            <person name="Gardiner D.M."/>
        </authorList>
    </citation>
    <scope>NUCLEOTIDE SEQUENCE</scope>
    <source>
        <strain evidence="1">CS5907</strain>
        <strain evidence="1">CS5907</strain>
    </source>
</reference>
<name>A0A096PE31_9HYPO</name>
<comment type="caution">
    <text evidence="1">The sequence shown here is derived from an EMBL/GenBank/DDBJ whole genome shotgun (WGS) entry which is preliminary data.</text>
</comment>
<protein>
    <submittedName>
        <fullName evidence="1">WGS project CBMG000000000 data, contig CS5907-c000366</fullName>
    </submittedName>
</protein>